<feature type="non-terminal residue" evidence="1">
    <location>
        <position position="1"/>
    </location>
</feature>
<proteinExistence type="predicted"/>
<reference evidence="1" key="1">
    <citation type="submission" date="2024-09" db="EMBL/GenBank/DDBJ databases">
        <title>Black Yeasts Isolated from many extreme environments.</title>
        <authorList>
            <person name="Coleine C."/>
            <person name="Stajich J.E."/>
            <person name="Selbmann L."/>
        </authorList>
    </citation>
    <scope>NUCLEOTIDE SEQUENCE</scope>
    <source>
        <strain evidence="1">CCFEE 5737</strain>
    </source>
</reference>
<accession>A0ACC3D8A9</accession>
<name>A0ACC3D8A9_9PEZI</name>
<dbReference type="EMBL" id="JAWDJW010006844">
    <property type="protein sequence ID" value="KAK3063446.1"/>
    <property type="molecule type" value="Genomic_DNA"/>
</dbReference>
<gene>
    <name evidence="1" type="ORF">LTS18_000323</name>
</gene>
<protein>
    <submittedName>
        <fullName evidence="1">Uncharacterized protein</fullName>
    </submittedName>
</protein>
<dbReference type="Proteomes" id="UP001186974">
    <property type="component" value="Unassembled WGS sequence"/>
</dbReference>
<evidence type="ECO:0000313" key="1">
    <source>
        <dbReference type="EMBL" id="KAK3063446.1"/>
    </source>
</evidence>
<keyword evidence="2" id="KW-1185">Reference proteome</keyword>
<organism evidence="1 2">
    <name type="scientific">Coniosporium uncinatum</name>
    <dbReference type="NCBI Taxonomy" id="93489"/>
    <lineage>
        <taxon>Eukaryota</taxon>
        <taxon>Fungi</taxon>
        <taxon>Dikarya</taxon>
        <taxon>Ascomycota</taxon>
        <taxon>Pezizomycotina</taxon>
        <taxon>Dothideomycetes</taxon>
        <taxon>Dothideomycetes incertae sedis</taxon>
        <taxon>Coniosporium</taxon>
    </lineage>
</organism>
<comment type="caution">
    <text evidence="1">The sequence shown here is derived from an EMBL/GenBank/DDBJ whole genome shotgun (WGS) entry which is preliminary data.</text>
</comment>
<sequence>LPDASVPADVVADDIASIMNVGGGGLEFLPFYLYGLNGASYPPMTPTDWNLYGFGTPAFHDLFKSSLQAAQNSNARFDFAVGSNQGQGVPAVVETPGLSVELVYGNSSVAGGQTYSGAVPPAQMPLAILLSGLGFQHELEQFGSANLTAVAAFRVESVNAPGPGEYVPTVRLDESSFVDLTEQAASGSLTWTAPAGDSEWRIFSFWERFTNQRSNAGGTVPTSFIGNGSWTTDHFSKTGAALSTDFFDEYVIADAETEALLRSVGNYAWEDSMEILAALYWTPGFLERFEQARGYSLVKYLPLLFITTNSWAGVVPPYPEQFAYGEYVADGTSIHNLDYRTTLNEGYQDYIQHFVDWAHSKGVQYSNQPAYNLPVQMFADIPLVDAPECESLGWQDNVDAYRQFSGPAHISGKKVISNEMGAVRVPAYSQTIPDLLFHVKRAFAGGITMNVFHGSPYSGNYPNTTWPGYTTFFYMFTDMWNHIQPAWQHMKDTLDYVGRNQYILQQGVEKVDVAFYLYEAPYNIVPQYPSDNLVNLGYTHDYLGPDNLLSSQATVQNGVLASAGPGYKALVFAAQVFNQSQDVISTAAVDKVHQFSEAGLPIFIIGNFPNETISASASEAAFQAAVQRLEAGPNVHHVPSVDALPAALAGFGVAPRTSVQCSSGPVYNVRRSDAATGVEYLFFYNDQNVATSCQLKVATSDSVTPSLYDAWTGTQEPLSGYTSARTSLSFPLSLQANQTAIVALNAAGRGNRHSGQSCASTEQAAPVAHTNLTNWNIGIEDWHAPADRFQVETAITVHNFTNHALVPWTELGAGFDAISGVGRYTTTLTVPSRAARNGNGNGNNLRAILHLGPVIHTMRVYINGQRLPAIDPAEPMLDITQYVSSGGGHGQKKSYELVVEVTTPLFNRIKADAAEVMIVGVSAATLQPLYASEAPQVYGLLGPVYVEWFAGATGRGNGKSCHGW</sequence>
<evidence type="ECO:0000313" key="2">
    <source>
        <dbReference type="Proteomes" id="UP001186974"/>
    </source>
</evidence>